<keyword evidence="2" id="KW-0614">Plasmid</keyword>
<dbReference type="AlphaFoldDB" id="A0A0H5QI87"/>
<proteinExistence type="predicted"/>
<dbReference type="Pfam" id="PF02486">
    <property type="entry name" value="Rep_trans"/>
    <property type="match status" value="1"/>
</dbReference>
<feature type="domain" description="Replication initiation protein-like C-terminal" evidence="1">
    <location>
        <begin position="103"/>
        <end position="241"/>
    </location>
</feature>
<reference evidence="2" key="2">
    <citation type="submission" date="2015-07" db="EMBL/GenBank/DDBJ databases">
        <title>Plasmids, circular viruses and viroids from rat gut.</title>
        <authorList>
            <person name="Jorgensen T.J."/>
            <person name="Hansen M.A."/>
            <person name="Xu Z."/>
            <person name="Tabak M.A."/>
            <person name="Sorensen S.J."/>
            <person name="Hansen L.H."/>
        </authorList>
    </citation>
    <scope>NUCLEOTIDE SEQUENCE</scope>
    <source>
        <plasmid evidence="2">pRGRH0680</plasmid>
    </source>
</reference>
<evidence type="ECO:0000313" key="2">
    <source>
        <dbReference type="EMBL" id="CRY95592.1"/>
    </source>
</evidence>
<name>A0A0H5QI87_9ZZZZ</name>
<sequence length="324" mass="36207">MKTIIDYLRFRFKKSPFEVFECLRSVFGFLDPDLLQLGGSEKGKDGWQLRRPVVLAGDQVIAWIDYGGDSQRGWSRWDMSGEGCSWVSDWRAAADCLNGMGAELRRVDIALDFFEGEVGHDSVLAAYEAGAFCRGGRPPKMRKVEGSCPTDGRTIYIGSRESSKFIRCYEKGWEMVAKAKVPEGFKAGIENVYFRRGVPSHPRDYYRLEVELKAVDRLFLPLDVLVNPDSYFSGAAPYFADLVSVAPSRPLEPPTDVQQVQTVSSSMDHCARAYGGLFRALVELYGDDQATKAKLFDALCSDRPSDRLVKAGCLSLPVHKVLEK</sequence>
<dbReference type="EMBL" id="LN853300">
    <property type="protein sequence ID" value="CRY95592.1"/>
    <property type="molecule type" value="Genomic_DNA"/>
</dbReference>
<dbReference type="InterPro" id="IPR003491">
    <property type="entry name" value="REP-like_C"/>
</dbReference>
<evidence type="ECO:0000259" key="1">
    <source>
        <dbReference type="Pfam" id="PF02486"/>
    </source>
</evidence>
<organism evidence="2">
    <name type="scientific">uncultured prokaryote</name>
    <dbReference type="NCBI Taxonomy" id="198431"/>
    <lineage>
        <taxon>unclassified sequences</taxon>
        <taxon>environmental samples</taxon>
    </lineage>
</organism>
<protein>
    <recommendedName>
        <fullName evidence="1">Replication initiation protein-like C-terminal domain-containing protein</fullName>
    </recommendedName>
</protein>
<geneLocation type="plasmid" evidence="2">
    <name>pRGRH0680</name>
</geneLocation>
<reference evidence="2" key="1">
    <citation type="submission" date="2015-06" db="EMBL/GenBank/DDBJ databases">
        <authorList>
            <person name="Joergensen T."/>
        </authorList>
    </citation>
    <scope>NUCLEOTIDE SEQUENCE</scope>
    <source>
        <plasmid evidence="2">pRGRH0680</plasmid>
    </source>
</reference>
<accession>A0A0H5QI87</accession>